<dbReference type="Pfam" id="PF26355">
    <property type="entry name" value="HTH_VMAP-M9"/>
    <property type="match status" value="1"/>
</dbReference>
<dbReference type="EMBL" id="JAQOSQ010000021">
    <property type="protein sequence ID" value="MDJ1184843.1"/>
    <property type="molecule type" value="Genomic_DNA"/>
</dbReference>
<dbReference type="Proteomes" id="UP001232992">
    <property type="component" value="Unassembled WGS sequence"/>
</dbReference>
<evidence type="ECO:0000259" key="1">
    <source>
        <dbReference type="Pfam" id="PF26355"/>
    </source>
</evidence>
<sequence length="100" mass="11803">MTMEQLLQAAETALYRQRNRYLTDLERQVLELCLAGKSYPKMMSETNRSQEQLKRIGSNLWKDLSFPLGERVQKNNIRGALRRYLESGKSDRCYCSSHHY</sequence>
<keyword evidence="3" id="KW-1185">Reference proteome</keyword>
<organism evidence="2 3">
    <name type="scientific">Roseofilum casamattae BLCC-M143</name>
    <dbReference type="NCBI Taxonomy" id="3022442"/>
    <lineage>
        <taxon>Bacteria</taxon>
        <taxon>Bacillati</taxon>
        <taxon>Cyanobacteriota</taxon>
        <taxon>Cyanophyceae</taxon>
        <taxon>Desertifilales</taxon>
        <taxon>Desertifilaceae</taxon>
        <taxon>Roseofilum</taxon>
        <taxon>Roseofilum casamattae</taxon>
    </lineage>
</organism>
<dbReference type="InterPro" id="IPR058651">
    <property type="entry name" value="HTH_VMAP-M9"/>
</dbReference>
<protein>
    <recommendedName>
        <fullName evidence="1">vWA-MoxR associated protein N-terminal HTH domain-containing protein</fullName>
    </recommendedName>
</protein>
<evidence type="ECO:0000313" key="3">
    <source>
        <dbReference type="Proteomes" id="UP001232992"/>
    </source>
</evidence>
<comment type="caution">
    <text evidence="2">The sequence shown here is derived from an EMBL/GenBank/DDBJ whole genome shotgun (WGS) entry which is preliminary data.</text>
</comment>
<proteinExistence type="predicted"/>
<accession>A0ABT7C066</accession>
<feature type="domain" description="vWA-MoxR associated protein N-terminal HTH" evidence="1">
    <location>
        <begin position="1"/>
        <end position="84"/>
    </location>
</feature>
<gene>
    <name evidence="2" type="ORF">PMH09_16770</name>
</gene>
<reference evidence="2 3" key="1">
    <citation type="submission" date="2023-01" db="EMBL/GenBank/DDBJ databases">
        <title>Novel diversity within Roseofilum (Cyanobacteria; Desertifilaceae) from marine benthic mats with descriptions of four novel species.</title>
        <authorList>
            <person name="Wang Y."/>
            <person name="Berthold D.E."/>
            <person name="Hu J."/>
            <person name="Lefler F.W."/>
            <person name="Laughinghouse H.D. IV."/>
        </authorList>
    </citation>
    <scope>NUCLEOTIDE SEQUENCE [LARGE SCALE GENOMIC DNA]</scope>
    <source>
        <strain evidence="2 3">BLCC-M143</strain>
    </source>
</reference>
<name>A0ABT7C066_9CYAN</name>
<evidence type="ECO:0000313" key="2">
    <source>
        <dbReference type="EMBL" id="MDJ1184843.1"/>
    </source>
</evidence>